<evidence type="ECO:0000256" key="1">
    <source>
        <dbReference type="SAM" id="MobiDB-lite"/>
    </source>
</evidence>
<protein>
    <submittedName>
        <fullName evidence="3">Uncharacterized protein</fullName>
    </submittedName>
</protein>
<proteinExistence type="predicted"/>
<evidence type="ECO:0000313" key="4">
    <source>
        <dbReference type="Proteomes" id="UP000267821"/>
    </source>
</evidence>
<keyword evidence="2" id="KW-0472">Membrane</keyword>
<organism evidence="3 4">
    <name type="scientific">Terfezia boudieri ATCC MYA-4762</name>
    <dbReference type="NCBI Taxonomy" id="1051890"/>
    <lineage>
        <taxon>Eukaryota</taxon>
        <taxon>Fungi</taxon>
        <taxon>Dikarya</taxon>
        <taxon>Ascomycota</taxon>
        <taxon>Pezizomycotina</taxon>
        <taxon>Pezizomycetes</taxon>
        <taxon>Pezizales</taxon>
        <taxon>Pezizaceae</taxon>
        <taxon>Terfezia</taxon>
    </lineage>
</organism>
<evidence type="ECO:0000256" key="2">
    <source>
        <dbReference type="SAM" id="Phobius"/>
    </source>
</evidence>
<evidence type="ECO:0000313" key="3">
    <source>
        <dbReference type="EMBL" id="RPB18746.1"/>
    </source>
</evidence>
<name>A0A3N4L819_9PEZI</name>
<dbReference type="EMBL" id="ML121610">
    <property type="protein sequence ID" value="RPB18746.1"/>
    <property type="molecule type" value="Genomic_DNA"/>
</dbReference>
<feature type="compositionally biased region" description="Basic residues" evidence="1">
    <location>
        <begin position="164"/>
        <end position="175"/>
    </location>
</feature>
<dbReference type="AlphaFoldDB" id="A0A3N4L819"/>
<feature type="transmembrane region" description="Helical" evidence="2">
    <location>
        <begin position="7"/>
        <end position="30"/>
    </location>
</feature>
<keyword evidence="4" id="KW-1185">Reference proteome</keyword>
<dbReference type="InParanoid" id="A0A3N4L819"/>
<feature type="transmembrane region" description="Helical" evidence="2">
    <location>
        <begin position="50"/>
        <end position="78"/>
    </location>
</feature>
<keyword evidence="2" id="KW-0812">Transmembrane</keyword>
<keyword evidence="2" id="KW-1133">Transmembrane helix</keyword>
<sequence>MNPCINVLLIIILVFVSIMTWIAWEAIAASPFVEMDPNSPTDDVSRIYKAYIRILADATITTYIYITGVTAVLCLAYFEYQRWYGWEVAMYQRTWLPARLRLPTWVRRRRTIAVEVNPKTPRHGLGLGKKFQRKRKRPAQEVQRGSSEWETTASQPHMQDTGKKWKAKTPKRKTVGYKQKSEEVLADETLVNKKRNSDQAIDSLEVEA</sequence>
<gene>
    <name evidence="3" type="ORF">L211DRAFT_690549</name>
</gene>
<dbReference type="OrthoDB" id="10383194at2759"/>
<accession>A0A3N4L819</accession>
<dbReference type="Proteomes" id="UP000267821">
    <property type="component" value="Unassembled WGS sequence"/>
</dbReference>
<feature type="compositionally biased region" description="Polar residues" evidence="1">
    <location>
        <begin position="143"/>
        <end position="158"/>
    </location>
</feature>
<reference evidence="3 4" key="1">
    <citation type="journal article" date="2018" name="Nat. Ecol. Evol.">
        <title>Pezizomycetes genomes reveal the molecular basis of ectomycorrhizal truffle lifestyle.</title>
        <authorList>
            <person name="Murat C."/>
            <person name="Payen T."/>
            <person name="Noel B."/>
            <person name="Kuo A."/>
            <person name="Morin E."/>
            <person name="Chen J."/>
            <person name="Kohler A."/>
            <person name="Krizsan K."/>
            <person name="Balestrini R."/>
            <person name="Da Silva C."/>
            <person name="Montanini B."/>
            <person name="Hainaut M."/>
            <person name="Levati E."/>
            <person name="Barry K.W."/>
            <person name="Belfiori B."/>
            <person name="Cichocki N."/>
            <person name="Clum A."/>
            <person name="Dockter R.B."/>
            <person name="Fauchery L."/>
            <person name="Guy J."/>
            <person name="Iotti M."/>
            <person name="Le Tacon F."/>
            <person name="Lindquist E.A."/>
            <person name="Lipzen A."/>
            <person name="Malagnac F."/>
            <person name="Mello A."/>
            <person name="Molinier V."/>
            <person name="Miyauchi S."/>
            <person name="Poulain J."/>
            <person name="Riccioni C."/>
            <person name="Rubini A."/>
            <person name="Sitrit Y."/>
            <person name="Splivallo R."/>
            <person name="Traeger S."/>
            <person name="Wang M."/>
            <person name="Zifcakova L."/>
            <person name="Wipf D."/>
            <person name="Zambonelli A."/>
            <person name="Paolocci F."/>
            <person name="Nowrousian M."/>
            <person name="Ottonello S."/>
            <person name="Baldrian P."/>
            <person name="Spatafora J.W."/>
            <person name="Henrissat B."/>
            <person name="Nagy L.G."/>
            <person name="Aury J.M."/>
            <person name="Wincker P."/>
            <person name="Grigoriev I.V."/>
            <person name="Bonfante P."/>
            <person name="Martin F.M."/>
        </authorList>
    </citation>
    <scope>NUCLEOTIDE SEQUENCE [LARGE SCALE GENOMIC DNA]</scope>
    <source>
        <strain evidence="3 4">ATCC MYA-4762</strain>
    </source>
</reference>
<feature type="region of interest" description="Disordered" evidence="1">
    <location>
        <begin position="123"/>
        <end position="208"/>
    </location>
</feature>